<dbReference type="InterPro" id="IPR013783">
    <property type="entry name" value="Ig-like_fold"/>
</dbReference>
<feature type="transmembrane region" description="Helical" evidence="2">
    <location>
        <begin position="403"/>
        <end position="424"/>
    </location>
</feature>
<keyword evidence="4" id="KW-1185">Reference proteome</keyword>
<accession>A0A3A6QEJ0</accession>
<gene>
    <name evidence="3" type="ORF">DM826_02735</name>
</gene>
<comment type="caution">
    <text evidence="3">The sequence shown here is derived from an EMBL/GenBank/DDBJ whole genome shotgun (WGS) entry which is preliminary data.</text>
</comment>
<organism evidence="3 4">
    <name type="scientific">Halonotius aquaticus</name>
    <dbReference type="NCBI Taxonomy" id="2216978"/>
    <lineage>
        <taxon>Archaea</taxon>
        <taxon>Methanobacteriati</taxon>
        <taxon>Methanobacteriota</taxon>
        <taxon>Stenosarchaea group</taxon>
        <taxon>Halobacteria</taxon>
        <taxon>Halobacteriales</taxon>
        <taxon>Haloferacaceae</taxon>
        <taxon>Halonotius</taxon>
    </lineage>
</organism>
<evidence type="ECO:0008006" key="5">
    <source>
        <dbReference type="Google" id="ProtNLM"/>
    </source>
</evidence>
<protein>
    <recommendedName>
        <fullName evidence="5">PGF-CTERM protein</fullName>
    </recommendedName>
</protein>
<keyword evidence="2" id="KW-0472">Membrane</keyword>
<feature type="compositionally biased region" description="Low complexity" evidence="1">
    <location>
        <begin position="384"/>
        <end position="398"/>
    </location>
</feature>
<evidence type="ECO:0000256" key="2">
    <source>
        <dbReference type="SAM" id="Phobius"/>
    </source>
</evidence>
<name>A0A3A6QEJ0_9EURY</name>
<proteinExistence type="predicted"/>
<evidence type="ECO:0000313" key="3">
    <source>
        <dbReference type="EMBL" id="RJX44545.1"/>
    </source>
</evidence>
<reference evidence="3 4" key="1">
    <citation type="submission" date="2018-06" db="EMBL/GenBank/DDBJ databases">
        <title>Halonotius sp. F13-13 a new haloarchaeeon isolated from a solar saltern from Isla Cristina, Huelva, Spain.</title>
        <authorList>
            <person name="Duran-Viseras A."/>
            <person name="Sanchez-Porro C."/>
            <person name="Ventosa A."/>
        </authorList>
    </citation>
    <scope>NUCLEOTIDE SEQUENCE [LARGE SCALE GENOMIC DNA]</scope>
    <source>
        <strain evidence="3 4">F13-13</strain>
    </source>
</reference>
<feature type="region of interest" description="Disordered" evidence="1">
    <location>
        <begin position="379"/>
        <end position="405"/>
    </location>
</feature>
<dbReference type="Gene3D" id="2.60.40.10">
    <property type="entry name" value="Immunoglobulins"/>
    <property type="match status" value="1"/>
</dbReference>
<sequence>MACTLRLVVLAAALLIVGSVIVGSAAAATGDTTTAVYAVDDAESDAPDATLTDGGVYWQGQRLGLGNVSRDLANTTNRTDVETLHLRVYDPDDNELGRLVREIDLVEGNETLQTTELNGTYILLPADQRDVALRFQDGRVNGTAPTESATAFEVLVQTLNVAWEPSPPSAVGSDRQLEVRSNRLRYNVNLSSPDLNYTQLETAFMDDRFLRNQNGPFDDRRPFTRGAESYDVYADEETIVLRGFADGSLRPDFAGLPRLPEAVMVEVTDTGVRDTASLSTGAVETGPFNVTQLRLPDRVDPGQSVTMSATITNEWPGSDTQAVTFELAGQRQTVRTQLAGGASTEITATFTAPEEPGDKRYAVGAGGESATGTLTVVAPEPETGSESVSGDDGSTSDSGGTGLIGPIGVGGIMTTLSLLTVLLFRRR</sequence>
<dbReference type="AlphaFoldDB" id="A0A3A6QEJ0"/>
<dbReference type="Proteomes" id="UP000276588">
    <property type="component" value="Unassembled WGS sequence"/>
</dbReference>
<dbReference type="RefSeq" id="WP_133304619.1">
    <property type="nucleotide sequence ID" value="NZ_QKNY01000004.1"/>
</dbReference>
<keyword evidence="2" id="KW-0812">Transmembrane</keyword>
<evidence type="ECO:0000313" key="4">
    <source>
        <dbReference type="Proteomes" id="UP000276588"/>
    </source>
</evidence>
<keyword evidence="2" id="KW-1133">Transmembrane helix</keyword>
<dbReference type="OrthoDB" id="340316at2157"/>
<evidence type="ECO:0000256" key="1">
    <source>
        <dbReference type="SAM" id="MobiDB-lite"/>
    </source>
</evidence>
<dbReference type="EMBL" id="QKNY01000004">
    <property type="protein sequence ID" value="RJX44545.1"/>
    <property type="molecule type" value="Genomic_DNA"/>
</dbReference>